<feature type="domain" description="DUF676" evidence="3">
    <location>
        <begin position="113"/>
        <end position="274"/>
    </location>
</feature>
<keyword evidence="2" id="KW-0472">Membrane</keyword>
<dbReference type="InterPro" id="IPR052374">
    <property type="entry name" value="SERAC1"/>
</dbReference>
<dbReference type="VEuPathDB" id="FungiDB:BO71DRAFT_380246"/>
<comment type="similarity">
    <text evidence="1">Belongs to the putative lipase ROG1 family.</text>
</comment>
<evidence type="ECO:0000256" key="1">
    <source>
        <dbReference type="ARBA" id="ARBA00007920"/>
    </source>
</evidence>
<organism evidence="4 5">
    <name type="scientific">Aspergillus ellipticus CBS 707.79</name>
    <dbReference type="NCBI Taxonomy" id="1448320"/>
    <lineage>
        <taxon>Eukaryota</taxon>
        <taxon>Fungi</taxon>
        <taxon>Dikarya</taxon>
        <taxon>Ascomycota</taxon>
        <taxon>Pezizomycotina</taxon>
        <taxon>Eurotiomycetes</taxon>
        <taxon>Eurotiomycetidae</taxon>
        <taxon>Eurotiales</taxon>
        <taxon>Aspergillaceae</taxon>
        <taxon>Aspergillus</taxon>
        <taxon>Aspergillus subgen. Circumdati</taxon>
    </lineage>
</organism>
<evidence type="ECO:0000256" key="2">
    <source>
        <dbReference type="SAM" id="Phobius"/>
    </source>
</evidence>
<feature type="transmembrane region" description="Helical" evidence="2">
    <location>
        <begin position="54"/>
        <end position="73"/>
    </location>
</feature>
<accession>A0A319D9F3</accession>
<reference evidence="4 5" key="1">
    <citation type="submission" date="2018-02" db="EMBL/GenBank/DDBJ databases">
        <title>The genomes of Aspergillus section Nigri reveals drivers in fungal speciation.</title>
        <authorList>
            <consortium name="DOE Joint Genome Institute"/>
            <person name="Vesth T.C."/>
            <person name="Nybo J."/>
            <person name="Theobald S."/>
            <person name="Brandl J."/>
            <person name="Frisvad J.C."/>
            <person name="Nielsen K.F."/>
            <person name="Lyhne E.K."/>
            <person name="Kogle M.E."/>
            <person name="Kuo A."/>
            <person name="Riley R."/>
            <person name="Clum A."/>
            <person name="Nolan M."/>
            <person name="Lipzen A."/>
            <person name="Salamov A."/>
            <person name="Henrissat B."/>
            <person name="Wiebenga A."/>
            <person name="De vries R.P."/>
            <person name="Grigoriev I.V."/>
            <person name="Mortensen U.H."/>
            <person name="Andersen M.R."/>
            <person name="Baker S.E."/>
        </authorList>
    </citation>
    <scope>NUCLEOTIDE SEQUENCE [LARGE SCALE GENOMIC DNA]</scope>
    <source>
        <strain evidence="4 5">CBS 707.79</strain>
    </source>
</reference>
<dbReference type="InterPro" id="IPR029058">
    <property type="entry name" value="AB_hydrolase_fold"/>
</dbReference>
<evidence type="ECO:0000259" key="3">
    <source>
        <dbReference type="Pfam" id="PF05057"/>
    </source>
</evidence>
<dbReference type="AlphaFoldDB" id="A0A319D9F3"/>
<sequence length="360" mass="40701">MAVLSFLVVTAGPYLAWQTVISSAIFDRVWNFALLTLLVLATVLFNFSTKGYTIYISGLIFLNLSALLVLSPAQNMLFSRKPKDRNLESLEIIRSEPEGSSEQDGQKEILIDIVAVHGLASNAKTTWKHGKHDWLRDFLPQENIPARIMAFNHNTAWESDALTKTLYDHGNDLLRALDRVRLTPEEQKRPIVFIGHSFGGLIIKQALVSSEHVREGNPGHGLRNYVKGLIFLGVPHKGSSFTIGGEMVSLLGRWKGSSIQLLEMIKRGSELNRILHQNFMRFVQRSCQLGNIVCVFEAVKESVFGVPLTHVVERESAVIDGCDEIGFESQHRGLQKYKSRKDERYQFILGRIRCWVEEIK</sequence>
<proteinExistence type="inferred from homology"/>
<dbReference type="PANTHER" id="PTHR48182">
    <property type="entry name" value="PROTEIN SERAC1"/>
    <property type="match status" value="1"/>
</dbReference>
<keyword evidence="2" id="KW-1133">Transmembrane helix</keyword>
<keyword evidence="5" id="KW-1185">Reference proteome</keyword>
<protein>
    <recommendedName>
        <fullName evidence="3">DUF676 domain-containing protein</fullName>
    </recommendedName>
</protein>
<evidence type="ECO:0000313" key="5">
    <source>
        <dbReference type="Proteomes" id="UP000247810"/>
    </source>
</evidence>
<keyword evidence="2" id="KW-0812">Transmembrane</keyword>
<evidence type="ECO:0000313" key="4">
    <source>
        <dbReference type="EMBL" id="PYH94026.1"/>
    </source>
</evidence>
<dbReference type="InterPro" id="IPR007751">
    <property type="entry name" value="DUF676_lipase-like"/>
</dbReference>
<dbReference type="PANTHER" id="PTHR48182:SF3">
    <property type="entry name" value="DUF676 DOMAIN-CONTAINING PROTEIN"/>
    <property type="match status" value="1"/>
</dbReference>
<dbReference type="EMBL" id="KZ825880">
    <property type="protein sequence ID" value="PYH94026.1"/>
    <property type="molecule type" value="Genomic_DNA"/>
</dbReference>
<dbReference type="SUPFAM" id="SSF53474">
    <property type="entry name" value="alpha/beta-Hydrolases"/>
    <property type="match status" value="1"/>
</dbReference>
<dbReference type="Gene3D" id="3.40.50.1820">
    <property type="entry name" value="alpha/beta hydrolase"/>
    <property type="match status" value="1"/>
</dbReference>
<dbReference type="Proteomes" id="UP000247810">
    <property type="component" value="Unassembled WGS sequence"/>
</dbReference>
<feature type="transmembrane region" description="Helical" evidence="2">
    <location>
        <begin position="28"/>
        <end position="47"/>
    </location>
</feature>
<gene>
    <name evidence="4" type="ORF">BO71DRAFT_380246</name>
</gene>
<dbReference type="Pfam" id="PF05057">
    <property type="entry name" value="DUF676"/>
    <property type="match status" value="1"/>
</dbReference>
<dbReference type="OrthoDB" id="4499059at2759"/>
<name>A0A319D9F3_9EURO</name>